<dbReference type="InterPro" id="IPR025337">
    <property type="entry name" value="Questin_oxidase-like"/>
</dbReference>
<proteinExistence type="predicted"/>
<name>A0A0C1E588_ASPUT</name>
<evidence type="ECO:0000313" key="2">
    <source>
        <dbReference type="EMBL" id="KIA75333.1"/>
    </source>
</evidence>
<accession>A0A0C1E588</accession>
<evidence type="ECO:0000313" key="3">
    <source>
        <dbReference type="Proteomes" id="UP000053475"/>
    </source>
</evidence>
<dbReference type="PANTHER" id="PTHR35870:SF7">
    <property type="entry name" value="BAEYER-VILLIGER OXIDASE MDPL"/>
    <property type="match status" value="1"/>
</dbReference>
<dbReference type="AlphaFoldDB" id="A0A0C1E588"/>
<dbReference type="Proteomes" id="UP000053475">
    <property type="component" value="Unassembled WGS sequence"/>
</dbReference>
<reference evidence="2 3" key="1">
    <citation type="submission" date="2014-11" db="EMBL/GenBank/DDBJ databases">
        <title>Genomics derived discovery of secondary metabolites biosynthetic gene clusters in Aspergillus ustus.</title>
        <authorList>
            <person name="Pi B."/>
            <person name="Dai F."/>
            <person name="Song X."/>
            <person name="Zhu C."/>
            <person name="Li H."/>
            <person name="Yu D."/>
        </authorList>
    </citation>
    <scope>NUCLEOTIDE SEQUENCE [LARGE SCALE GENOMIC DNA]</scope>
    <source>
        <strain evidence="2 3">3.3904</strain>
    </source>
</reference>
<dbReference type="GO" id="GO:0016491">
    <property type="term" value="F:oxidoreductase activity"/>
    <property type="evidence" value="ECO:0007669"/>
    <property type="project" value="UniProtKB-KW"/>
</dbReference>
<dbReference type="PANTHER" id="PTHR35870">
    <property type="entry name" value="PROTEIN, PUTATIVE (AFU_ORTHOLOGUE AFUA_5G03330)-RELATED"/>
    <property type="match status" value="1"/>
</dbReference>
<evidence type="ECO:0008006" key="4">
    <source>
        <dbReference type="Google" id="ProtNLM"/>
    </source>
</evidence>
<gene>
    <name evidence="2" type="ORF">HK57_00212</name>
</gene>
<dbReference type="Pfam" id="PF14027">
    <property type="entry name" value="Questin_oxidase"/>
    <property type="match status" value="1"/>
</dbReference>
<keyword evidence="3" id="KW-1185">Reference proteome</keyword>
<protein>
    <recommendedName>
        <fullName evidence="4">HypA-like protein</fullName>
    </recommendedName>
</protein>
<organism evidence="2 3">
    <name type="scientific">Aspergillus ustus</name>
    <dbReference type="NCBI Taxonomy" id="40382"/>
    <lineage>
        <taxon>Eukaryota</taxon>
        <taxon>Fungi</taxon>
        <taxon>Dikarya</taxon>
        <taxon>Ascomycota</taxon>
        <taxon>Pezizomycotina</taxon>
        <taxon>Eurotiomycetes</taxon>
        <taxon>Eurotiomycetidae</taxon>
        <taxon>Eurotiales</taxon>
        <taxon>Aspergillaceae</taxon>
        <taxon>Aspergillus</taxon>
        <taxon>Aspergillus subgen. Nidulantes</taxon>
    </lineage>
</organism>
<evidence type="ECO:0000256" key="1">
    <source>
        <dbReference type="ARBA" id="ARBA00023002"/>
    </source>
</evidence>
<keyword evidence="1" id="KW-0560">Oxidoreductase</keyword>
<dbReference type="EMBL" id="JOMC01000243">
    <property type="protein sequence ID" value="KIA75333.1"/>
    <property type="molecule type" value="Genomic_DNA"/>
</dbReference>
<comment type="caution">
    <text evidence="2">The sequence shown here is derived from an EMBL/GenBank/DDBJ whole genome shotgun (WGS) entry which is preliminary data.</text>
</comment>
<sequence>MATIKASEVRLLPTHLGFARLPSATTPESALSTANKLLRQNHDAFHMYFRDVGGHNHIAHSILSVLAMGGGPAQLTRAYTDGDSYQRPLPALDLSIAESFSDPDIFHTHMFDIHQYTNFLHFFTSQIDSKGWEAVVQEYVFARTPLAETMFSQLYEGLLHPIIHLGFGIEFAQPSIIAEGLAHAASHDPGNIDTFFLRAEELANSGDIPSSPLVELYKKVRETDATRLSGRIEDGPFRLRDGPLARAMDDMVHIAAGFQIPKTEDGLRRRTAEMISCAAYSAGAAQRRGKARKVDFFIMHDVTCSIFLSVLIDQPWISLADRLRLVEWKARLDLAWYAANGAAELDIAFVEAYQPHAGYSAGMDWKALYGAVNEVHDDGHIAKFVRALRNGEEVCKPFESGDGAEDFPVKGQLWLKVAQMGFDSAKDGVDNQEKWIWGSGFDLAWAKIPDAKVEGT</sequence>